<evidence type="ECO:0000313" key="15">
    <source>
        <dbReference type="Proteomes" id="UP000248079"/>
    </source>
</evidence>
<feature type="domain" description="Peptidase C39" evidence="13">
    <location>
        <begin position="10"/>
        <end position="134"/>
    </location>
</feature>
<feature type="domain" description="ABC transporter" evidence="11">
    <location>
        <begin position="493"/>
        <end position="729"/>
    </location>
</feature>
<evidence type="ECO:0000256" key="10">
    <source>
        <dbReference type="SAM" id="Phobius"/>
    </source>
</evidence>
<sequence length="735" mass="83271">MKKRFPHFRQLDAMDCGPTCLRMIAKHYGKNYTLQSLRDKSHITREGVSMLGIADAAESIGMRSMGVRISFDQLAKEAPLPAVCHWGQNHFVVVHKVEEKRNKTIVHVADPGSGLLKFTKEEFIKQWASTQSQGELKGLCLLLEPTPDFYSKNGEEVSQKKSIGFLLKYLKPYRKFMIQLVLGMLFGSLLQLIFPFLTQSIVDIGINTQNLSFIYLVLIAQLVLFISRMSVEFIRSWILLHISTRINISLISDFLIKLMKLPIGFFDIKMIGDLLQRIQDHTRIENFLTSSTLNVLFSMVNLLIFGVVLAIYDLQIFLVFVLGSGLYILWVNLFLRKRRELDGKRFAQMSSNQNSLVQLITGMQEIKLNNCEKQKRWEWEQIQAELFQVRTKGLALNQYQISGSVFFNETKNIIITFLAAKAVLDGGMTLGMMLAVQYIIGQLNSPLDNLVQVIHSWQDAKISLERLGEIHEMKEEESVDEQTLTEIPDEKTIDIENVCFQYEGPHSEMVLNDVNLKVEEGKTTAIVGASGSGKTTLIKLMLGFYPTTKGRISLGGTTLENYSSAMWRQNCGVVMQDGFIFSDTIAKNIAVGVEHIDKKRLLYAVQVACIDQFIENLPLRYNTNIGANGHGLSQGQKQRILIARAVYKNPEFLFFDEATNALDANNELAIMDNLDEFNKGRTVVVVAHRLSTVRNADKIIVLEKGEIVEQGTHEELTSLEGKYYQLVKNQLELGN</sequence>
<dbReference type="SMART" id="SM00382">
    <property type="entry name" value="AAA"/>
    <property type="match status" value="1"/>
</dbReference>
<dbReference type="CDD" id="cd02418">
    <property type="entry name" value="Peptidase_C39B"/>
    <property type="match status" value="1"/>
</dbReference>
<feature type="transmembrane region" description="Helical" evidence="10">
    <location>
        <begin position="287"/>
        <end position="310"/>
    </location>
</feature>
<gene>
    <name evidence="14" type="ORF">DF185_18305</name>
</gene>
<protein>
    <submittedName>
        <fullName evidence="14">ABC transporter ATP-binding protein</fullName>
    </submittedName>
</protein>
<evidence type="ECO:0000313" key="14">
    <source>
        <dbReference type="EMBL" id="PXX96980.1"/>
    </source>
</evidence>
<dbReference type="PROSITE" id="PS50893">
    <property type="entry name" value="ABC_TRANSPORTER_2"/>
    <property type="match status" value="1"/>
</dbReference>
<evidence type="ECO:0000256" key="2">
    <source>
        <dbReference type="ARBA" id="ARBA00022448"/>
    </source>
</evidence>
<dbReference type="GO" id="GO:0006508">
    <property type="term" value="P:proteolysis"/>
    <property type="evidence" value="ECO:0007669"/>
    <property type="project" value="InterPro"/>
</dbReference>
<name>A0A2V4A6F4_9BACT</name>
<dbReference type="SUPFAM" id="SSF90123">
    <property type="entry name" value="ABC transporter transmembrane region"/>
    <property type="match status" value="1"/>
</dbReference>
<dbReference type="EMBL" id="QFLI01000010">
    <property type="protein sequence ID" value="PXX96980.1"/>
    <property type="molecule type" value="Genomic_DNA"/>
</dbReference>
<dbReference type="PROSITE" id="PS50929">
    <property type="entry name" value="ABC_TM1F"/>
    <property type="match status" value="1"/>
</dbReference>
<keyword evidence="3" id="KW-1003">Cell membrane</keyword>
<dbReference type="GO" id="GO:0016887">
    <property type="term" value="F:ATP hydrolysis activity"/>
    <property type="evidence" value="ECO:0007669"/>
    <property type="project" value="InterPro"/>
</dbReference>
<proteinExistence type="predicted"/>
<dbReference type="PROSITE" id="PS50990">
    <property type="entry name" value="PEPTIDASE_C39"/>
    <property type="match status" value="1"/>
</dbReference>
<feature type="domain" description="ABC transmembrane type-1" evidence="12">
    <location>
        <begin position="178"/>
        <end position="459"/>
    </location>
</feature>
<evidence type="ECO:0000256" key="5">
    <source>
        <dbReference type="ARBA" id="ARBA00022741"/>
    </source>
</evidence>
<dbReference type="Pfam" id="PF03412">
    <property type="entry name" value="Peptidase_C39"/>
    <property type="match status" value="1"/>
</dbReference>
<dbReference type="PANTHER" id="PTHR43394">
    <property type="entry name" value="ATP-DEPENDENT PERMEASE MDL1, MITOCHONDRIAL"/>
    <property type="match status" value="1"/>
</dbReference>
<dbReference type="Pfam" id="PF00005">
    <property type="entry name" value="ABC_tran"/>
    <property type="match status" value="1"/>
</dbReference>
<reference evidence="14 15" key="1">
    <citation type="submission" date="2018-05" db="EMBL/GenBank/DDBJ databases">
        <title>Marinifilum breve JC075T sp. nov., a marine bacterium isolated from Yongle Blue Hole in the South China Sea.</title>
        <authorList>
            <person name="Fu T."/>
        </authorList>
    </citation>
    <scope>NUCLEOTIDE SEQUENCE [LARGE SCALE GENOMIC DNA]</scope>
    <source>
        <strain evidence="14 15">JC075</strain>
    </source>
</reference>
<keyword evidence="7 14" id="KW-0067">ATP-binding</keyword>
<dbReference type="InterPro" id="IPR027417">
    <property type="entry name" value="P-loop_NTPase"/>
</dbReference>
<keyword evidence="4 10" id="KW-0812">Transmembrane</keyword>
<dbReference type="GO" id="GO:0008233">
    <property type="term" value="F:peptidase activity"/>
    <property type="evidence" value="ECO:0007669"/>
    <property type="project" value="InterPro"/>
</dbReference>
<dbReference type="InterPro" id="IPR005074">
    <property type="entry name" value="Peptidase_C39"/>
</dbReference>
<organism evidence="14 15">
    <name type="scientific">Marinifilum breve</name>
    <dbReference type="NCBI Taxonomy" id="2184082"/>
    <lineage>
        <taxon>Bacteria</taxon>
        <taxon>Pseudomonadati</taxon>
        <taxon>Bacteroidota</taxon>
        <taxon>Bacteroidia</taxon>
        <taxon>Marinilabiliales</taxon>
        <taxon>Marinifilaceae</taxon>
    </lineage>
</organism>
<evidence type="ECO:0000256" key="4">
    <source>
        <dbReference type="ARBA" id="ARBA00022692"/>
    </source>
</evidence>
<dbReference type="Gene3D" id="1.20.1560.10">
    <property type="entry name" value="ABC transporter type 1, transmembrane domain"/>
    <property type="match status" value="1"/>
</dbReference>
<evidence type="ECO:0000259" key="11">
    <source>
        <dbReference type="PROSITE" id="PS50893"/>
    </source>
</evidence>
<dbReference type="InterPro" id="IPR017871">
    <property type="entry name" value="ABC_transporter-like_CS"/>
</dbReference>
<dbReference type="InterPro" id="IPR003593">
    <property type="entry name" value="AAA+_ATPase"/>
</dbReference>
<keyword evidence="8 10" id="KW-1133">Transmembrane helix</keyword>
<dbReference type="PANTHER" id="PTHR43394:SF1">
    <property type="entry name" value="ATP-BINDING CASSETTE SUB-FAMILY B MEMBER 10, MITOCHONDRIAL"/>
    <property type="match status" value="1"/>
</dbReference>
<feature type="transmembrane region" description="Helical" evidence="10">
    <location>
        <begin position="176"/>
        <end position="197"/>
    </location>
</feature>
<keyword evidence="6" id="KW-0378">Hydrolase</keyword>
<evidence type="ECO:0000259" key="12">
    <source>
        <dbReference type="PROSITE" id="PS50929"/>
    </source>
</evidence>
<feature type="transmembrane region" description="Helical" evidence="10">
    <location>
        <begin position="316"/>
        <end position="335"/>
    </location>
</feature>
<dbReference type="InterPro" id="IPR039421">
    <property type="entry name" value="Type_1_exporter"/>
</dbReference>
<keyword evidence="9 10" id="KW-0472">Membrane</keyword>
<evidence type="ECO:0000256" key="8">
    <source>
        <dbReference type="ARBA" id="ARBA00022989"/>
    </source>
</evidence>
<comment type="caution">
    <text evidence="14">The sequence shown here is derived from an EMBL/GenBank/DDBJ whole genome shotgun (WGS) entry which is preliminary data.</text>
</comment>
<dbReference type="GO" id="GO:0005524">
    <property type="term" value="F:ATP binding"/>
    <property type="evidence" value="ECO:0007669"/>
    <property type="project" value="UniProtKB-KW"/>
</dbReference>
<evidence type="ECO:0000256" key="3">
    <source>
        <dbReference type="ARBA" id="ARBA00022475"/>
    </source>
</evidence>
<accession>A0A2V4A6F4</accession>
<evidence type="ECO:0000256" key="9">
    <source>
        <dbReference type="ARBA" id="ARBA00023136"/>
    </source>
</evidence>
<keyword evidence="2" id="KW-0813">Transport</keyword>
<dbReference type="FunFam" id="3.40.50.300:FF:000221">
    <property type="entry name" value="Multidrug ABC transporter ATP-binding protein"/>
    <property type="match status" value="1"/>
</dbReference>
<evidence type="ECO:0000259" key="13">
    <source>
        <dbReference type="PROSITE" id="PS50990"/>
    </source>
</evidence>
<keyword evidence="5" id="KW-0547">Nucleotide-binding</keyword>
<dbReference type="PROSITE" id="PS00211">
    <property type="entry name" value="ABC_TRANSPORTER_1"/>
    <property type="match status" value="1"/>
</dbReference>
<dbReference type="RefSeq" id="WP_110362334.1">
    <property type="nucleotide sequence ID" value="NZ_QFLI01000010.1"/>
</dbReference>
<dbReference type="Pfam" id="PF00664">
    <property type="entry name" value="ABC_membrane"/>
    <property type="match status" value="1"/>
</dbReference>
<comment type="subcellular location">
    <subcellularLocation>
        <location evidence="1">Cell membrane</location>
        <topology evidence="1">Multi-pass membrane protein</topology>
    </subcellularLocation>
</comment>
<dbReference type="GO" id="GO:0015421">
    <property type="term" value="F:ABC-type oligopeptide transporter activity"/>
    <property type="evidence" value="ECO:0007669"/>
    <property type="project" value="TreeGrafter"/>
</dbReference>
<keyword evidence="15" id="KW-1185">Reference proteome</keyword>
<dbReference type="InterPro" id="IPR011527">
    <property type="entry name" value="ABC1_TM_dom"/>
</dbReference>
<dbReference type="SUPFAM" id="SSF52540">
    <property type="entry name" value="P-loop containing nucleoside triphosphate hydrolases"/>
    <property type="match status" value="1"/>
</dbReference>
<evidence type="ECO:0000256" key="6">
    <source>
        <dbReference type="ARBA" id="ARBA00022801"/>
    </source>
</evidence>
<evidence type="ECO:0000256" key="1">
    <source>
        <dbReference type="ARBA" id="ARBA00004651"/>
    </source>
</evidence>
<dbReference type="OrthoDB" id="9760358at2"/>
<dbReference type="Proteomes" id="UP000248079">
    <property type="component" value="Unassembled WGS sequence"/>
</dbReference>
<dbReference type="GO" id="GO:0005886">
    <property type="term" value="C:plasma membrane"/>
    <property type="evidence" value="ECO:0007669"/>
    <property type="project" value="UniProtKB-SubCell"/>
</dbReference>
<dbReference type="InterPro" id="IPR003439">
    <property type="entry name" value="ABC_transporter-like_ATP-bd"/>
</dbReference>
<evidence type="ECO:0000256" key="7">
    <source>
        <dbReference type="ARBA" id="ARBA00022840"/>
    </source>
</evidence>
<dbReference type="CDD" id="cd18571">
    <property type="entry name" value="ABC_6TM_peptidase_like"/>
    <property type="match status" value="1"/>
</dbReference>
<dbReference type="Gene3D" id="3.90.70.10">
    <property type="entry name" value="Cysteine proteinases"/>
    <property type="match status" value="1"/>
</dbReference>
<dbReference type="InterPro" id="IPR036640">
    <property type="entry name" value="ABC1_TM_sf"/>
</dbReference>
<feature type="transmembrane region" description="Helical" evidence="10">
    <location>
        <begin position="209"/>
        <end position="227"/>
    </location>
</feature>
<dbReference type="Gene3D" id="3.40.50.300">
    <property type="entry name" value="P-loop containing nucleotide triphosphate hydrolases"/>
    <property type="match status" value="1"/>
</dbReference>
<dbReference type="AlphaFoldDB" id="A0A2V4A6F4"/>